<protein>
    <submittedName>
        <fullName evidence="2">Uncharacterized protein</fullName>
    </submittedName>
</protein>
<keyword evidence="3" id="KW-1185">Reference proteome</keyword>
<keyword evidence="1" id="KW-1133">Transmembrane helix</keyword>
<dbReference type="Proteomes" id="UP000027161">
    <property type="component" value="Unassembled WGS sequence"/>
</dbReference>
<comment type="caution">
    <text evidence="2">The sequence shown here is derived from an EMBL/GenBank/DDBJ whole genome shotgun (WGS) entry which is preliminary data.</text>
</comment>
<dbReference type="AlphaFoldDB" id="A0A8E0WNG8"/>
<sequence>MGRLGIYFVVLSVLYIKTVIYYNGEFFSSTKNKLVFYAVIPNKDALHGFTFKLSCIER</sequence>
<evidence type="ECO:0000313" key="2">
    <source>
        <dbReference type="EMBL" id="KDO03492.1"/>
    </source>
</evidence>
<dbReference type="EMBL" id="JFKF01000029">
    <property type="protein sequence ID" value="KDO03492.1"/>
    <property type="molecule type" value="Genomic_DNA"/>
</dbReference>
<organism evidence="2 3">
    <name type="scientific">Rickettsia tamurae subsp. buchneri</name>
    <dbReference type="NCBI Taxonomy" id="1462938"/>
    <lineage>
        <taxon>Bacteria</taxon>
        <taxon>Pseudomonadati</taxon>
        <taxon>Pseudomonadota</taxon>
        <taxon>Alphaproteobacteria</taxon>
        <taxon>Rickettsiales</taxon>
        <taxon>Rickettsiaceae</taxon>
        <taxon>Rickettsieae</taxon>
        <taxon>Rickettsia</taxon>
        <taxon>spotted fever group</taxon>
    </lineage>
</organism>
<proteinExistence type="predicted"/>
<name>A0A8E0WNG8_9RICK</name>
<keyword evidence="1" id="KW-0472">Membrane</keyword>
<reference evidence="2 3" key="1">
    <citation type="submission" date="2014-02" db="EMBL/GenBank/DDBJ databases">
        <title>Draft genome sequence of Rickettsia buchneri sp. nov. ISO7T.</title>
        <authorList>
            <person name="Felsheim R.F."/>
            <person name="Kurtti T.J."/>
            <person name="Munderloh U.G."/>
        </authorList>
    </citation>
    <scope>NUCLEOTIDE SEQUENCE [LARGE SCALE GENOMIC DNA]</scope>
    <source>
        <strain evidence="2 3">ISO7</strain>
    </source>
</reference>
<evidence type="ECO:0000256" key="1">
    <source>
        <dbReference type="SAM" id="Phobius"/>
    </source>
</evidence>
<evidence type="ECO:0000313" key="3">
    <source>
        <dbReference type="Proteomes" id="UP000027161"/>
    </source>
</evidence>
<feature type="transmembrane region" description="Helical" evidence="1">
    <location>
        <begin position="6"/>
        <end position="24"/>
    </location>
</feature>
<accession>A0A8E0WNG8</accession>
<keyword evidence="1" id="KW-0812">Transmembrane</keyword>
<gene>
    <name evidence="2" type="ORF">REISMN_01360</name>
</gene>